<gene>
    <name evidence="5" type="ORF">DJ90_585</name>
    <name evidence="6" type="ORF">GNQ08_11195</name>
</gene>
<dbReference type="SMART" id="SM00347">
    <property type="entry name" value="HTH_MARR"/>
    <property type="match status" value="1"/>
</dbReference>
<organism evidence="5 7">
    <name type="scientific">Paenibacillus macerans</name>
    <name type="common">Bacillus macerans</name>
    <dbReference type="NCBI Taxonomy" id="44252"/>
    <lineage>
        <taxon>Bacteria</taxon>
        <taxon>Bacillati</taxon>
        <taxon>Bacillota</taxon>
        <taxon>Bacilli</taxon>
        <taxon>Bacillales</taxon>
        <taxon>Paenibacillaceae</taxon>
        <taxon>Paenibacillus</taxon>
    </lineage>
</organism>
<dbReference type="SUPFAM" id="SSF46785">
    <property type="entry name" value="Winged helix' DNA-binding domain"/>
    <property type="match status" value="1"/>
</dbReference>
<dbReference type="Proteomes" id="UP000442469">
    <property type="component" value="Unassembled WGS sequence"/>
</dbReference>
<evidence type="ECO:0000256" key="3">
    <source>
        <dbReference type="ARBA" id="ARBA00023163"/>
    </source>
</evidence>
<dbReference type="PANTHER" id="PTHR42756:SF1">
    <property type="entry name" value="TRANSCRIPTIONAL REPRESSOR OF EMRAB OPERON"/>
    <property type="match status" value="1"/>
</dbReference>
<keyword evidence="1" id="KW-0805">Transcription regulation</keyword>
<protein>
    <submittedName>
        <fullName evidence="5">MarR family protein</fullName>
    </submittedName>
    <submittedName>
        <fullName evidence="6">MarR family transcriptional regulator</fullName>
    </submittedName>
</protein>
<dbReference type="GeneID" id="77006065"/>
<dbReference type="InterPro" id="IPR036390">
    <property type="entry name" value="WH_DNA-bd_sf"/>
</dbReference>
<evidence type="ECO:0000313" key="5">
    <source>
        <dbReference type="EMBL" id="KFN10022.1"/>
    </source>
</evidence>
<dbReference type="PANTHER" id="PTHR42756">
    <property type="entry name" value="TRANSCRIPTIONAL REGULATOR, MARR"/>
    <property type="match status" value="1"/>
</dbReference>
<dbReference type="PATRIC" id="fig|44252.3.peg.1830"/>
<keyword evidence="2" id="KW-0238">DNA-binding</keyword>
<feature type="domain" description="HTH marR-type" evidence="4">
    <location>
        <begin position="15"/>
        <end position="151"/>
    </location>
</feature>
<dbReference type="GO" id="GO:0003700">
    <property type="term" value="F:DNA-binding transcription factor activity"/>
    <property type="evidence" value="ECO:0007669"/>
    <property type="project" value="InterPro"/>
</dbReference>
<evidence type="ECO:0000313" key="7">
    <source>
        <dbReference type="Proteomes" id="UP000029278"/>
    </source>
</evidence>
<dbReference type="STRING" id="44252.DJ90_585"/>
<dbReference type="EMBL" id="WNZZ01000006">
    <property type="protein sequence ID" value="MUG22977.1"/>
    <property type="molecule type" value="Genomic_DNA"/>
</dbReference>
<dbReference type="InterPro" id="IPR036388">
    <property type="entry name" value="WH-like_DNA-bd_sf"/>
</dbReference>
<dbReference type="HOGENOM" id="CLU_083287_18_2_9"/>
<name>A0A090ZHA2_PAEMA</name>
<proteinExistence type="predicted"/>
<dbReference type="AlphaFoldDB" id="A0A090ZHA2"/>
<evidence type="ECO:0000256" key="1">
    <source>
        <dbReference type="ARBA" id="ARBA00023015"/>
    </source>
</evidence>
<dbReference type="GO" id="GO:0003677">
    <property type="term" value="F:DNA binding"/>
    <property type="evidence" value="ECO:0007669"/>
    <property type="project" value="UniProtKB-KW"/>
</dbReference>
<dbReference type="Gene3D" id="1.10.10.10">
    <property type="entry name" value="Winged helix-like DNA-binding domain superfamily/Winged helix DNA-binding domain"/>
    <property type="match status" value="1"/>
</dbReference>
<evidence type="ECO:0000313" key="6">
    <source>
        <dbReference type="EMBL" id="MUG22977.1"/>
    </source>
</evidence>
<evidence type="ECO:0000256" key="2">
    <source>
        <dbReference type="ARBA" id="ARBA00023125"/>
    </source>
</evidence>
<reference evidence="6 8" key="2">
    <citation type="submission" date="2019-11" db="EMBL/GenBank/DDBJ databases">
        <title>Draft genome sequences of five Paenibacillus species of dairy origin.</title>
        <authorList>
            <person name="Olajide A.M."/>
            <person name="Chen S."/>
            <person name="Lapointe G."/>
        </authorList>
    </citation>
    <scope>NUCLEOTIDE SEQUENCE [LARGE SCALE GENOMIC DNA]</scope>
    <source>
        <strain evidence="6 8">3CT49</strain>
    </source>
</reference>
<dbReference type="PROSITE" id="PS50995">
    <property type="entry name" value="HTH_MARR_2"/>
    <property type="match status" value="1"/>
</dbReference>
<accession>A0A090ZHA2</accession>
<keyword evidence="7" id="KW-1185">Reference proteome</keyword>
<keyword evidence="3" id="KW-0804">Transcription</keyword>
<sequence length="161" mass="18276">MTSSDSSSGYGELSGQDLLHQLFKINHLLQRQFEMGLVSYGLPEQLTGPRLRVLLEISAAGKIRMNELAKNLGIKARTVTQFVDALEKDHFIVRTPDASDRRATILQLTDTAKSLMERAEEVMGEISDKLLERLTLEQRNQLLDILWQLDSNRTEFSTNDE</sequence>
<dbReference type="PRINTS" id="PR00598">
    <property type="entry name" value="HTHMARR"/>
</dbReference>
<comment type="caution">
    <text evidence="5">The sequence shown here is derived from an EMBL/GenBank/DDBJ whole genome shotgun (WGS) entry which is preliminary data.</text>
</comment>
<dbReference type="InterPro" id="IPR000835">
    <property type="entry name" value="HTH_MarR-typ"/>
</dbReference>
<reference evidence="5 7" key="1">
    <citation type="submission" date="2014-04" db="EMBL/GenBank/DDBJ databases">
        <authorList>
            <person name="Bishop-Lilly K.A."/>
            <person name="Broomall S.M."/>
            <person name="Chain P.S."/>
            <person name="Chertkov O."/>
            <person name="Coyne S.R."/>
            <person name="Daligault H.E."/>
            <person name="Davenport K.W."/>
            <person name="Erkkila T."/>
            <person name="Frey K.G."/>
            <person name="Gibbons H.S."/>
            <person name="Gu W."/>
            <person name="Jaissle J."/>
            <person name="Johnson S.L."/>
            <person name="Koroleva G.I."/>
            <person name="Ladner J.T."/>
            <person name="Lo C.-C."/>
            <person name="Minogue T.D."/>
            <person name="Munk C."/>
            <person name="Palacios G.F."/>
            <person name="Redden C.L."/>
            <person name="Rosenzweig C.N."/>
            <person name="Scholz M.B."/>
            <person name="Teshima H."/>
            <person name="Xu Y."/>
        </authorList>
    </citation>
    <scope>NUCLEOTIDE SEQUENCE [LARGE SCALE GENOMIC DNA]</scope>
    <source>
        <strain evidence="5 7">8244</strain>
    </source>
</reference>
<dbReference type="OrthoDB" id="9799747at2"/>
<evidence type="ECO:0000313" key="8">
    <source>
        <dbReference type="Proteomes" id="UP000442469"/>
    </source>
</evidence>
<dbReference type="EMBL" id="JMQA01000020">
    <property type="protein sequence ID" value="KFN10022.1"/>
    <property type="molecule type" value="Genomic_DNA"/>
</dbReference>
<dbReference type="RefSeq" id="WP_051985361.1">
    <property type="nucleotide sequence ID" value="NZ_BGML01000005.1"/>
</dbReference>
<dbReference type="Proteomes" id="UP000029278">
    <property type="component" value="Unassembled WGS sequence"/>
</dbReference>
<evidence type="ECO:0000259" key="4">
    <source>
        <dbReference type="PROSITE" id="PS50995"/>
    </source>
</evidence>
<dbReference type="Pfam" id="PF01047">
    <property type="entry name" value="MarR"/>
    <property type="match status" value="1"/>
</dbReference>